<keyword evidence="2 8" id="KW-0396">Initiation factor</keyword>
<evidence type="ECO:0000259" key="7">
    <source>
        <dbReference type="PROSITE" id="PS51363"/>
    </source>
</evidence>
<keyword evidence="3" id="KW-0547">Nucleotide-binding</keyword>
<dbReference type="FunFam" id="3.30.30.170:FF:000002">
    <property type="entry name" value="Eukaryotic translation initiation factor 5"/>
    <property type="match status" value="1"/>
</dbReference>
<keyword evidence="4" id="KW-0648">Protein biosynthesis</keyword>
<feature type="compositionally biased region" description="Basic residues" evidence="6">
    <location>
        <begin position="206"/>
        <end position="216"/>
    </location>
</feature>
<dbReference type="Proteomes" id="UP000220797">
    <property type="component" value="Unassembled WGS sequence"/>
</dbReference>
<evidence type="ECO:0000256" key="6">
    <source>
        <dbReference type="SAM" id="MobiDB-lite"/>
    </source>
</evidence>
<dbReference type="Gene3D" id="2.20.25.350">
    <property type="match status" value="1"/>
</dbReference>
<dbReference type="GO" id="GO:0001732">
    <property type="term" value="P:formation of cytoplasmic translation initiation complex"/>
    <property type="evidence" value="ECO:0007669"/>
    <property type="project" value="TreeGrafter"/>
</dbReference>
<dbReference type="GO" id="GO:0005829">
    <property type="term" value="C:cytosol"/>
    <property type="evidence" value="ECO:0007669"/>
    <property type="project" value="TreeGrafter"/>
</dbReference>
<feature type="domain" description="W2" evidence="7">
    <location>
        <begin position="227"/>
        <end position="405"/>
    </location>
</feature>
<dbReference type="GO" id="GO:0005525">
    <property type="term" value="F:GTP binding"/>
    <property type="evidence" value="ECO:0007669"/>
    <property type="project" value="UniProtKB-KW"/>
</dbReference>
<proteinExistence type="inferred from homology"/>
<dbReference type="InterPro" id="IPR016190">
    <property type="entry name" value="Transl_init_fac_IF2/IF5_Zn-bd"/>
</dbReference>
<dbReference type="PROSITE" id="PS51363">
    <property type="entry name" value="W2"/>
    <property type="match status" value="1"/>
</dbReference>
<dbReference type="RefSeq" id="XP_028528748.1">
    <property type="nucleotide sequence ID" value="XM_028672168.1"/>
</dbReference>
<evidence type="ECO:0000256" key="4">
    <source>
        <dbReference type="ARBA" id="ARBA00022917"/>
    </source>
</evidence>
<dbReference type="EMBL" id="CVMV01000045">
    <property type="protein sequence ID" value="CRG95940.1"/>
    <property type="molecule type" value="Genomic_DNA"/>
</dbReference>
<comment type="similarity">
    <text evidence="1">Belongs to the eIF-2-beta/eIF-5 family.</text>
</comment>
<evidence type="ECO:0000313" key="9">
    <source>
        <dbReference type="Proteomes" id="UP000220797"/>
    </source>
</evidence>
<keyword evidence="5" id="KW-0342">GTP-binding</keyword>
<protein>
    <submittedName>
        <fullName evidence="8">Eukaryotic translation initiation factor 5, putative</fullName>
    </submittedName>
</protein>
<gene>
    <name evidence="8" type="ORF">PGAL8A_00315300</name>
</gene>
<comment type="caution">
    <text evidence="8">The sequence shown here is derived from an EMBL/GenBank/DDBJ whole genome shotgun (WGS) entry which is preliminary data.</text>
</comment>
<organism evidence="8 9">
    <name type="scientific">Plasmodium gallinaceum</name>
    <dbReference type="NCBI Taxonomy" id="5849"/>
    <lineage>
        <taxon>Eukaryota</taxon>
        <taxon>Sar</taxon>
        <taxon>Alveolata</taxon>
        <taxon>Apicomplexa</taxon>
        <taxon>Aconoidasida</taxon>
        <taxon>Haemosporida</taxon>
        <taxon>Plasmodiidae</taxon>
        <taxon>Plasmodium</taxon>
        <taxon>Plasmodium (Haemamoeba)</taxon>
    </lineage>
</organism>
<dbReference type="VEuPathDB" id="PlasmoDB:PGAL8A_00315300"/>
<dbReference type="PANTHER" id="PTHR23001:SF7">
    <property type="entry name" value="EUKARYOTIC TRANSLATION INITIATION FACTOR 5"/>
    <property type="match status" value="1"/>
</dbReference>
<reference evidence="8" key="1">
    <citation type="submission" date="2015-04" db="EMBL/GenBank/DDBJ databases">
        <authorList>
            <consortium name="Pathogen Informatics"/>
        </authorList>
    </citation>
    <scope>NUCLEOTIDE SEQUENCE [LARGE SCALE GENOMIC DNA]</scope>
    <source>
        <strain evidence="8">8A</strain>
    </source>
</reference>
<evidence type="ECO:0000256" key="2">
    <source>
        <dbReference type="ARBA" id="ARBA00022540"/>
    </source>
</evidence>
<dbReference type="InterPro" id="IPR003307">
    <property type="entry name" value="W2_domain"/>
</dbReference>
<dbReference type="SUPFAM" id="SSF75689">
    <property type="entry name" value="Zinc-binding domain of translation initiation factor 2 beta"/>
    <property type="match status" value="1"/>
</dbReference>
<dbReference type="InterPro" id="IPR002735">
    <property type="entry name" value="Transl_init_fac_IF2/IF5_dom"/>
</dbReference>
<dbReference type="GO" id="GO:0071074">
    <property type="term" value="F:eukaryotic initiation factor eIF2 binding"/>
    <property type="evidence" value="ECO:0007669"/>
    <property type="project" value="TreeGrafter"/>
</dbReference>
<evidence type="ECO:0000313" key="8">
    <source>
        <dbReference type="EMBL" id="CRG95940.1"/>
    </source>
</evidence>
<dbReference type="Gene3D" id="3.30.30.170">
    <property type="match status" value="1"/>
</dbReference>
<dbReference type="GO" id="GO:0005092">
    <property type="term" value="F:GDP-dissociation inhibitor activity"/>
    <property type="evidence" value="ECO:0007669"/>
    <property type="project" value="TreeGrafter"/>
</dbReference>
<feature type="compositionally biased region" description="Basic and acidic residues" evidence="6">
    <location>
        <begin position="160"/>
        <end position="180"/>
    </location>
</feature>
<dbReference type="SUPFAM" id="SSF100966">
    <property type="entry name" value="Translation initiation factor 2 beta, aIF2beta, N-terminal domain"/>
    <property type="match status" value="1"/>
</dbReference>
<dbReference type="SUPFAM" id="SSF48371">
    <property type="entry name" value="ARM repeat"/>
    <property type="match status" value="1"/>
</dbReference>
<dbReference type="InterPro" id="IPR016189">
    <property type="entry name" value="Transl_init_fac_IF2/IF5_N"/>
</dbReference>
<evidence type="ECO:0000256" key="3">
    <source>
        <dbReference type="ARBA" id="ARBA00022741"/>
    </source>
</evidence>
<keyword evidence="9" id="KW-1185">Reference proteome</keyword>
<dbReference type="GO" id="GO:0003743">
    <property type="term" value="F:translation initiation factor activity"/>
    <property type="evidence" value="ECO:0007669"/>
    <property type="project" value="UniProtKB-KW"/>
</dbReference>
<dbReference type="InterPro" id="IPR016024">
    <property type="entry name" value="ARM-type_fold"/>
</dbReference>
<evidence type="ECO:0000256" key="5">
    <source>
        <dbReference type="ARBA" id="ARBA00023134"/>
    </source>
</evidence>
<evidence type="ECO:0000256" key="1">
    <source>
        <dbReference type="ARBA" id="ARBA00010397"/>
    </source>
</evidence>
<dbReference type="Pfam" id="PF01873">
    <property type="entry name" value="eIF-5_eIF-2B"/>
    <property type="match status" value="1"/>
</dbReference>
<dbReference type="AlphaFoldDB" id="A0A1J1GTV4"/>
<dbReference type="Pfam" id="PF02020">
    <property type="entry name" value="W2"/>
    <property type="match status" value="1"/>
</dbReference>
<dbReference type="InterPro" id="IPR045196">
    <property type="entry name" value="IF2/IF5"/>
</dbReference>
<dbReference type="GeneID" id="39731686"/>
<dbReference type="PANTHER" id="PTHR23001">
    <property type="entry name" value="EUKARYOTIC TRANSLATION INITIATION FACTOR"/>
    <property type="match status" value="1"/>
</dbReference>
<accession>A0A1J1GTV4</accession>
<feature type="region of interest" description="Disordered" evidence="6">
    <location>
        <begin position="152"/>
        <end position="217"/>
    </location>
</feature>
<dbReference type="Gene3D" id="1.25.40.180">
    <property type="match status" value="1"/>
</dbReference>
<dbReference type="OMA" id="YRYKMEK"/>
<name>A0A1J1GTV4_PLAGA</name>
<dbReference type="SMART" id="SM00653">
    <property type="entry name" value="eIF2B_5"/>
    <property type="match status" value="1"/>
</dbReference>
<dbReference type="OrthoDB" id="10250831at2759"/>
<sequence>MSYINIPRDRNDPNYRYKMPKLISKIEGRGNGIRTNIANMGEIARSLKRPPMYPTKFFGCELGTMVKFEENEEKAIVNGAHKEKDLVNILDKFIEMYVLCPHCLLPETDIIVKKGFLICKCNACGNIGELNNSHKIATYMIKNPPLISTVGNKKKKIKEKKVEKNGKNKNEKIEKNEENKNGINSGADIEGSEEIDTDKSNQNTKKEKKNKKKDKKKKAEDNFVLEKEALNFESPEIKEVIDRLRSLFEANPKISDNTFSEELRVLQVSQCFDSKCRIFICLCSLFDDKITKELLEKNIRYLKKINDTSVTIKDIFLALEYYVNKIAVNSIHIYPYILQVLYNNDIFESKDIIKRYDENDNEIQDQVNEDDYVNKFYIECYSKCKNMAKPFVSWLKENDSDTESEEENVNNNVVKNNIINYKVKSLGNNEGKSNKENNNCSNENDKVFEDSKSEKCDDEIFLDAKDGINYTGDEEEIDIDAI</sequence>